<protein>
    <submittedName>
        <fullName evidence="1">Uncharacterized protein</fullName>
    </submittedName>
</protein>
<dbReference type="AlphaFoldDB" id="A0A9W8N212"/>
<dbReference type="OrthoDB" id="10652970at2759"/>
<proteinExistence type="predicted"/>
<comment type="caution">
    <text evidence="1">The sequence shown here is derived from an EMBL/GenBank/DDBJ whole genome shotgun (WGS) entry which is preliminary data.</text>
</comment>
<accession>A0A9W8N212</accession>
<dbReference type="EMBL" id="JANKHO010000014">
    <property type="protein sequence ID" value="KAJ3517628.1"/>
    <property type="molecule type" value="Genomic_DNA"/>
</dbReference>
<reference evidence="1" key="1">
    <citation type="submission" date="2022-07" db="EMBL/GenBank/DDBJ databases">
        <title>Genome Sequence of Agrocybe chaxingu.</title>
        <authorList>
            <person name="Buettner E."/>
        </authorList>
    </citation>
    <scope>NUCLEOTIDE SEQUENCE</scope>
    <source>
        <strain evidence="1">MP-N11</strain>
    </source>
</reference>
<gene>
    <name evidence="1" type="ORF">NLJ89_g392</name>
</gene>
<evidence type="ECO:0000313" key="2">
    <source>
        <dbReference type="Proteomes" id="UP001148786"/>
    </source>
</evidence>
<name>A0A9W8N212_9AGAR</name>
<evidence type="ECO:0000313" key="1">
    <source>
        <dbReference type="EMBL" id="KAJ3517628.1"/>
    </source>
</evidence>
<organism evidence="1 2">
    <name type="scientific">Agrocybe chaxingu</name>
    <dbReference type="NCBI Taxonomy" id="84603"/>
    <lineage>
        <taxon>Eukaryota</taxon>
        <taxon>Fungi</taxon>
        <taxon>Dikarya</taxon>
        <taxon>Basidiomycota</taxon>
        <taxon>Agaricomycotina</taxon>
        <taxon>Agaricomycetes</taxon>
        <taxon>Agaricomycetidae</taxon>
        <taxon>Agaricales</taxon>
        <taxon>Agaricineae</taxon>
        <taxon>Strophariaceae</taxon>
        <taxon>Agrocybe</taxon>
    </lineage>
</organism>
<sequence length="210" mass="23078">MQAPSRNLDQRLLPRGWVPHFDHTHNNWYYIGLEASSPRVSHIHPDDEGDGPRGKSARSTKFNIFSAFYLPLYAPTGRQASTFKSIPPHLSSSSDLANPIVELAFRHHRSARLPPYRPSAINTPPSGSTIAQKEAPMCTTTARLSSQLSGHSKLMTPPASEWVALADLATEPGIVIYNITVPKLSAIDSPSRFSTAVCTESTWCNYPISI</sequence>
<dbReference type="Proteomes" id="UP001148786">
    <property type="component" value="Unassembled WGS sequence"/>
</dbReference>
<keyword evidence="2" id="KW-1185">Reference proteome</keyword>